<evidence type="ECO:0000313" key="2">
    <source>
        <dbReference type="Proteomes" id="UP001430953"/>
    </source>
</evidence>
<keyword evidence="2" id="KW-1185">Reference proteome</keyword>
<comment type="caution">
    <text evidence="1">The sequence shown here is derived from an EMBL/GenBank/DDBJ whole genome shotgun (WGS) entry which is preliminary data.</text>
</comment>
<gene>
    <name evidence="1" type="ORF">PUN28_004761</name>
</gene>
<dbReference type="Proteomes" id="UP001430953">
    <property type="component" value="Unassembled WGS sequence"/>
</dbReference>
<organism evidence="1 2">
    <name type="scientific">Cardiocondyla obscurior</name>
    <dbReference type="NCBI Taxonomy" id="286306"/>
    <lineage>
        <taxon>Eukaryota</taxon>
        <taxon>Metazoa</taxon>
        <taxon>Ecdysozoa</taxon>
        <taxon>Arthropoda</taxon>
        <taxon>Hexapoda</taxon>
        <taxon>Insecta</taxon>
        <taxon>Pterygota</taxon>
        <taxon>Neoptera</taxon>
        <taxon>Endopterygota</taxon>
        <taxon>Hymenoptera</taxon>
        <taxon>Apocrita</taxon>
        <taxon>Aculeata</taxon>
        <taxon>Formicoidea</taxon>
        <taxon>Formicidae</taxon>
        <taxon>Myrmicinae</taxon>
        <taxon>Cardiocondyla</taxon>
    </lineage>
</organism>
<name>A0AAW2GII9_9HYME</name>
<accession>A0AAW2GII9</accession>
<proteinExistence type="predicted"/>
<sequence length="212" mass="24003">MISSSPSTKSDAFIIAIMTELNYLATVNTSPAMPPGKMDAVNNECETIAMNCAVCENAKVIIFKTRPFFSRDNLFSCCSQQWACNIVRSSSKRTCFRRTVELTLRKYRIRAASSYMQRNYCRSRTVRLAQMKKLSISPKILDYLIDAHDKFRTNNARNIGSGVPAPARFLADNFPQECSNRDCCATCSITYNTRSTRARTYTAYFPLRVSAK</sequence>
<protein>
    <submittedName>
        <fullName evidence="1">Uncharacterized protein</fullName>
    </submittedName>
</protein>
<dbReference type="EMBL" id="JADYXP020000004">
    <property type="protein sequence ID" value="KAL0125911.1"/>
    <property type="molecule type" value="Genomic_DNA"/>
</dbReference>
<evidence type="ECO:0000313" key="1">
    <source>
        <dbReference type="EMBL" id="KAL0125911.1"/>
    </source>
</evidence>
<reference evidence="1 2" key="1">
    <citation type="submission" date="2023-03" db="EMBL/GenBank/DDBJ databases">
        <title>High recombination rates correlate with genetic variation in Cardiocondyla obscurior ants.</title>
        <authorList>
            <person name="Errbii M."/>
        </authorList>
    </citation>
    <scope>NUCLEOTIDE SEQUENCE [LARGE SCALE GENOMIC DNA]</scope>
    <source>
        <strain evidence="1">Alpha-2009</strain>
        <tissue evidence="1">Whole body</tissue>
    </source>
</reference>
<dbReference type="AlphaFoldDB" id="A0AAW2GII9"/>